<dbReference type="KEGG" id="mbr:MONBRDRAFT_26160"/>
<evidence type="ECO:0000313" key="3">
    <source>
        <dbReference type="Proteomes" id="UP000001357"/>
    </source>
</evidence>
<evidence type="ECO:0000313" key="2">
    <source>
        <dbReference type="EMBL" id="EDQ88450.1"/>
    </source>
</evidence>
<dbReference type="EMBL" id="CH991554">
    <property type="protein sequence ID" value="EDQ88450.1"/>
    <property type="molecule type" value="Genomic_DNA"/>
</dbReference>
<feature type="compositionally biased region" description="Low complexity" evidence="1">
    <location>
        <begin position="9"/>
        <end position="18"/>
    </location>
</feature>
<dbReference type="InParanoid" id="A9V1J3"/>
<evidence type="ECO:0000256" key="1">
    <source>
        <dbReference type="SAM" id="MobiDB-lite"/>
    </source>
</evidence>
<accession>A9V1J3</accession>
<feature type="compositionally biased region" description="Basic and acidic residues" evidence="1">
    <location>
        <begin position="36"/>
        <end position="50"/>
    </location>
</feature>
<dbReference type="GeneID" id="5891991"/>
<proteinExistence type="predicted"/>
<protein>
    <submittedName>
        <fullName evidence="2">Uncharacterized protein</fullName>
    </submittedName>
</protein>
<dbReference type="RefSeq" id="XP_001746554.1">
    <property type="nucleotide sequence ID" value="XM_001746502.1"/>
</dbReference>
<sequence length="283" mass="30164">MADFDEEVGSGSVSGASSLTQIHNDDHGMQSDSGDSVDRMEHRRSARAMERTTAPGHGDDQEEQSGGMTVVVAADAETSQTAVKHEAAERLAEESSKPTQLASASATPAVAAAPAPAPASASATAASPATAVDTQPLVRADLNDEAGEEDDDFPPDSEPCQCRYLGSYDVPNSRQAGPEVCMNVISFLRQQRRRDVFRDGVSKQLALAISCRRGMMRGVPTPPRQGARGLQHPLARIVTVGDHENCVCYILGQRLGQDVVLTAYVFEFANMYAANYVASEIVR</sequence>
<dbReference type="Proteomes" id="UP000001357">
    <property type="component" value="Unassembled WGS sequence"/>
</dbReference>
<keyword evidence="3" id="KW-1185">Reference proteome</keyword>
<feature type="compositionally biased region" description="Basic and acidic residues" evidence="1">
    <location>
        <begin position="83"/>
        <end position="96"/>
    </location>
</feature>
<organism evidence="2 3">
    <name type="scientific">Monosiga brevicollis</name>
    <name type="common">Choanoflagellate</name>
    <dbReference type="NCBI Taxonomy" id="81824"/>
    <lineage>
        <taxon>Eukaryota</taxon>
        <taxon>Choanoflagellata</taxon>
        <taxon>Craspedida</taxon>
        <taxon>Salpingoecidae</taxon>
        <taxon>Monosiga</taxon>
    </lineage>
</organism>
<feature type="region of interest" description="Disordered" evidence="1">
    <location>
        <begin position="1"/>
        <end position="109"/>
    </location>
</feature>
<gene>
    <name evidence="2" type="ORF">MONBRDRAFT_26160</name>
</gene>
<name>A9V1J3_MONBE</name>
<dbReference type="AlphaFoldDB" id="A9V1J3"/>
<reference evidence="2 3" key="1">
    <citation type="journal article" date="2008" name="Nature">
        <title>The genome of the choanoflagellate Monosiga brevicollis and the origin of metazoans.</title>
        <authorList>
            <consortium name="JGI Sequencing"/>
            <person name="King N."/>
            <person name="Westbrook M.J."/>
            <person name="Young S.L."/>
            <person name="Kuo A."/>
            <person name="Abedin M."/>
            <person name="Chapman J."/>
            <person name="Fairclough S."/>
            <person name="Hellsten U."/>
            <person name="Isogai Y."/>
            <person name="Letunic I."/>
            <person name="Marr M."/>
            <person name="Pincus D."/>
            <person name="Putnam N."/>
            <person name="Rokas A."/>
            <person name="Wright K.J."/>
            <person name="Zuzow R."/>
            <person name="Dirks W."/>
            <person name="Good M."/>
            <person name="Goodstein D."/>
            <person name="Lemons D."/>
            <person name="Li W."/>
            <person name="Lyons J.B."/>
            <person name="Morris A."/>
            <person name="Nichols S."/>
            <person name="Richter D.J."/>
            <person name="Salamov A."/>
            <person name="Bork P."/>
            <person name="Lim W.A."/>
            <person name="Manning G."/>
            <person name="Miller W.T."/>
            <person name="McGinnis W."/>
            <person name="Shapiro H."/>
            <person name="Tjian R."/>
            <person name="Grigoriev I.V."/>
            <person name="Rokhsar D."/>
        </authorList>
    </citation>
    <scope>NUCLEOTIDE SEQUENCE [LARGE SCALE GENOMIC DNA]</scope>
    <source>
        <strain evidence="3">MX1 / ATCC 50154</strain>
    </source>
</reference>